<dbReference type="InterPro" id="IPR014347">
    <property type="entry name" value="Tautomerase/MIF_sf"/>
</dbReference>
<evidence type="ECO:0000256" key="2">
    <source>
        <dbReference type="ARBA" id="ARBA00023235"/>
    </source>
</evidence>
<protein>
    <submittedName>
        <fullName evidence="4">Tautomerase family protein</fullName>
    </submittedName>
</protein>
<dbReference type="SUPFAM" id="SSF55331">
    <property type="entry name" value="Tautomerase/MIF"/>
    <property type="match status" value="1"/>
</dbReference>
<proteinExistence type="inferred from homology"/>
<keyword evidence="5" id="KW-1185">Reference proteome</keyword>
<accession>A0ABT0A800</accession>
<dbReference type="PIRSF" id="PIRSF037799">
    <property type="entry name" value="Tautomer_YdcE_prd"/>
    <property type="match status" value="1"/>
</dbReference>
<evidence type="ECO:0000259" key="3">
    <source>
        <dbReference type="Pfam" id="PF01361"/>
    </source>
</evidence>
<reference evidence="4" key="1">
    <citation type="submission" date="2022-03" db="EMBL/GenBank/DDBJ databases">
        <title>Identification of a novel bacterium isolated from mangrove sediments.</title>
        <authorList>
            <person name="Pan X."/>
        </authorList>
    </citation>
    <scope>NUCLEOTIDE SEQUENCE</scope>
    <source>
        <strain evidence="4">B2637</strain>
    </source>
</reference>
<organism evidence="4 5">
    <name type="scientific">Novosphingobium mangrovi</name>
    <name type="common">ex Hu et al. 2023</name>
    <dbReference type="NCBI Taxonomy" id="2930094"/>
    <lineage>
        <taxon>Bacteria</taxon>
        <taxon>Pseudomonadati</taxon>
        <taxon>Pseudomonadota</taxon>
        <taxon>Alphaproteobacteria</taxon>
        <taxon>Sphingomonadales</taxon>
        <taxon>Sphingomonadaceae</taxon>
        <taxon>Novosphingobium</taxon>
    </lineage>
</organism>
<dbReference type="Pfam" id="PF01361">
    <property type="entry name" value="Tautomerase"/>
    <property type="match status" value="1"/>
</dbReference>
<name>A0ABT0A800_9SPHN</name>
<dbReference type="InterPro" id="IPR004370">
    <property type="entry name" value="4-OT-like_dom"/>
</dbReference>
<dbReference type="Gene3D" id="3.30.429.10">
    <property type="entry name" value="Macrophage Migration Inhibitory Factor"/>
    <property type="match status" value="1"/>
</dbReference>
<comment type="similarity">
    <text evidence="1">Belongs to the 4-oxalocrotonate tautomerase family.</text>
</comment>
<evidence type="ECO:0000256" key="1">
    <source>
        <dbReference type="ARBA" id="ARBA00006723"/>
    </source>
</evidence>
<evidence type="ECO:0000313" key="5">
    <source>
        <dbReference type="Proteomes" id="UP001162802"/>
    </source>
</evidence>
<keyword evidence="2" id="KW-0413">Isomerase</keyword>
<evidence type="ECO:0000313" key="4">
    <source>
        <dbReference type="EMBL" id="MCJ1959307.1"/>
    </source>
</evidence>
<dbReference type="InterPro" id="IPR017284">
    <property type="entry name" value="Tautomerase_PptA"/>
</dbReference>
<feature type="domain" description="4-oxalocrotonate tautomerase-like" evidence="3">
    <location>
        <begin position="2"/>
        <end position="52"/>
    </location>
</feature>
<dbReference type="EMBL" id="JALHAT010000002">
    <property type="protein sequence ID" value="MCJ1959307.1"/>
    <property type="molecule type" value="Genomic_DNA"/>
</dbReference>
<gene>
    <name evidence="4" type="ORF">MTR65_01260</name>
</gene>
<dbReference type="RefSeq" id="WP_243796486.1">
    <property type="nucleotide sequence ID" value="NZ_JALHAT010000002.1"/>
</dbReference>
<dbReference type="PANTHER" id="PTHR35530">
    <property type="entry name" value="TAUTOMERASE-RELATED"/>
    <property type="match status" value="1"/>
</dbReference>
<comment type="caution">
    <text evidence="4">The sequence shown here is derived from an EMBL/GenBank/DDBJ whole genome shotgun (WGS) entry which is preliminary data.</text>
</comment>
<dbReference type="PANTHER" id="PTHR35530:SF2">
    <property type="entry name" value="BSL4019 PROTEIN"/>
    <property type="match status" value="1"/>
</dbReference>
<dbReference type="Proteomes" id="UP001162802">
    <property type="component" value="Unassembled WGS sequence"/>
</dbReference>
<sequence>MPHVAIKMYPGHSDAEKQELADRITALIAETLGHGAQSVSVGIEDVSPSKWMNSVYAPEIQAKEKTLFKRPGYGPLA</sequence>